<sequence length="268" mass="26988">MGPAANVVSNTEGAMVYDSATKQMKVCDGTQWLDIGNGDASTMVPNWPDALNCSSAAGSTSIVTLIATSAGSPGVYGYNAGANDVGYQVQFNNDGSWHSIINTAGWGNVAGCTGKTIAQLYAEGRAFNFVGGGGVPSGAVMAFDATACPSGWTEYTPARGRFLRGIDNGAGNDPAGTRAPGHTQADELTNHNHTATAANAGAHAHTLVHGNFGTLGSGTGGAMMSSNQGGMGGGTNTTGDHTHTITVANTGGAETRPKNVAVLFCRKS</sequence>
<dbReference type="SUPFAM" id="SSF88874">
    <property type="entry name" value="Receptor-binding domain of short tail fibre protein gp12"/>
    <property type="match status" value="1"/>
</dbReference>
<evidence type="ECO:0000313" key="1">
    <source>
        <dbReference type="EMBL" id="AHB50240.1"/>
    </source>
</evidence>
<dbReference type="Proteomes" id="UP000018542">
    <property type="component" value="Chromosome"/>
</dbReference>
<organism evidence="1 2">
    <name type="scientific">Hyphomicrobium nitrativorans NL23</name>
    <dbReference type="NCBI Taxonomy" id="1029756"/>
    <lineage>
        <taxon>Bacteria</taxon>
        <taxon>Pseudomonadati</taxon>
        <taxon>Pseudomonadota</taxon>
        <taxon>Alphaproteobacteria</taxon>
        <taxon>Hyphomicrobiales</taxon>
        <taxon>Hyphomicrobiaceae</taxon>
        <taxon>Hyphomicrobium</taxon>
    </lineage>
</organism>
<reference evidence="1 2" key="1">
    <citation type="journal article" date="2014" name="Genome Announc.">
        <title>Complete Genome Sequence of Hyphomicrobium nitrativorans Strain NL23, a Denitrifying Bacterium Isolated from Biofilm of a Methanol-Fed Denitrification System Treating Seawater at the Montreal Biodome.</title>
        <authorList>
            <person name="Martineau C."/>
            <person name="Villeneuve C."/>
            <person name="Mauffrey F."/>
            <person name="Villemur R."/>
        </authorList>
    </citation>
    <scope>NUCLEOTIDE SEQUENCE [LARGE SCALE GENOMIC DNA]</scope>
    <source>
        <strain evidence="1">NL23</strain>
    </source>
</reference>
<evidence type="ECO:0008006" key="3">
    <source>
        <dbReference type="Google" id="ProtNLM"/>
    </source>
</evidence>
<proteinExistence type="predicted"/>
<accession>V5SJH0</accession>
<gene>
    <name evidence="1" type="ORF">W911_12040</name>
</gene>
<dbReference type="HOGENOM" id="CLU_1037368_0_0_5"/>
<dbReference type="EMBL" id="CP006912">
    <property type="protein sequence ID" value="AHB50240.1"/>
    <property type="molecule type" value="Genomic_DNA"/>
</dbReference>
<dbReference type="PATRIC" id="fig|1029756.8.peg.2499"/>
<dbReference type="AlphaFoldDB" id="V5SJH0"/>
<evidence type="ECO:0000313" key="2">
    <source>
        <dbReference type="Proteomes" id="UP000018542"/>
    </source>
</evidence>
<name>V5SJH0_9HYPH</name>
<protein>
    <recommendedName>
        <fullName evidence="3">Phage tail collar domain-containing protein</fullName>
    </recommendedName>
</protein>
<dbReference type="KEGG" id="hni:W911_12040"/>
<keyword evidence="2" id="KW-1185">Reference proteome</keyword>